<sequence>MTAGLASRVRETATLLQAWHAIRRNGETSRSPQTREATRKFGADLPRQLRRIQERLRRSPYVFAPQIGATPEKAKGKGKRPLVIAPLEDRIVQRAILDVLQDANELPKVQEVLATPTSIGGIRGRGVEHAIKLIQEAHGQANANFVAGSDISGFFTRISQAEVVTFLREQTDDEEFLDLFTRALRVELVNANEMDPDDLKMFPTDDIGVAQGCPLSAFAGNVALRTFDTKLNGKGIICIRYIDDFILLGKRKEAVAKAFDSASAHLAKMGMSIYRPEERPDKAFFGSIGENFEFLGYQLVPGVYPPAKKNRDQIIESVRKEFEQGRAHILRASHRDIGGKPLQLYAQTLVAVDELLRAWSGSFRASRCLKTAREVDEAVNELISGFIAFYRENVEGRDKTDRRRLLGIHVLADDVRRRLRG</sequence>
<evidence type="ECO:0000259" key="2">
    <source>
        <dbReference type="PROSITE" id="PS50878"/>
    </source>
</evidence>
<keyword evidence="3" id="KW-0548">Nucleotidyltransferase</keyword>
<dbReference type="GO" id="GO:0003964">
    <property type="term" value="F:RNA-directed DNA polymerase activity"/>
    <property type="evidence" value="ECO:0007669"/>
    <property type="project" value="UniProtKB-KW"/>
</dbReference>
<dbReference type="EMBL" id="CP136862">
    <property type="protein sequence ID" value="WOJ88313.1"/>
    <property type="molecule type" value="Genomic_DNA"/>
</dbReference>
<dbReference type="InterPro" id="IPR051083">
    <property type="entry name" value="GrpII_Intron_Splice-Mob/Def"/>
</dbReference>
<dbReference type="InterPro" id="IPR043502">
    <property type="entry name" value="DNA/RNA_pol_sf"/>
</dbReference>
<keyword evidence="4" id="KW-1185">Reference proteome</keyword>
<keyword evidence="3" id="KW-0695">RNA-directed DNA polymerase</keyword>
<evidence type="ECO:0000313" key="3">
    <source>
        <dbReference type="EMBL" id="WOJ88313.1"/>
    </source>
</evidence>
<dbReference type="Pfam" id="PF00078">
    <property type="entry name" value="RVT_1"/>
    <property type="match status" value="1"/>
</dbReference>
<feature type="domain" description="Reverse transcriptase" evidence="2">
    <location>
        <begin position="51"/>
        <end position="299"/>
    </location>
</feature>
<dbReference type="RefSeq" id="WP_407337748.1">
    <property type="nucleotide sequence ID" value="NZ_CP136862.1"/>
</dbReference>
<comment type="similarity">
    <text evidence="1">Belongs to the bacterial reverse transcriptase family.</text>
</comment>
<protein>
    <submittedName>
        <fullName evidence="3">Reverse transcriptase/maturase family protein</fullName>
    </submittedName>
</protein>
<dbReference type="PANTHER" id="PTHR34047:SF8">
    <property type="entry name" value="PROTEIN YKFC"/>
    <property type="match status" value="1"/>
</dbReference>
<dbReference type="InterPro" id="IPR000477">
    <property type="entry name" value="RT_dom"/>
</dbReference>
<dbReference type="PROSITE" id="PS50878">
    <property type="entry name" value="RT_POL"/>
    <property type="match status" value="1"/>
</dbReference>
<accession>A0ABZ0HP63</accession>
<reference evidence="3 4" key="1">
    <citation type="submission" date="2023-10" db="EMBL/GenBank/DDBJ databases">
        <title>Novel methanotroph of the genus Methylocapsa from a subarctic wetland.</title>
        <authorList>
            <person name="Belova S.E."/>
            <person name="Oshkin I.Y."/>
            <person name="Miroshnikov K."/>
            <person name="Dedysh S.N."/>
        </authorList>
    </citation>
    <scope>NUCLEOTIDE SEQUENCE [LARGE SCALE GENOMIC DNA]</scope>
    <source>
        <strain evidence="3 4">RX1</strain>
    </source>
</reference>
<dbReference type="SUPFAM" id="SSF56672">
    <property type="entry name" value="DNA/RNA polymerases"/>
    <property type="match status" value="1"/>
</dbReference>
<keyword evidence="3" id="KW-0808">Transferase</keyword>
<organism evidence="3 4">
    <name type="scientific">Methylocapsa polymorpha</name>
    <dbReference type="NCBI Taxonomy" id="3080828"/>
    <lineage>
        <taxon>Bacteria</taxon>
        <taxon>Pseudomonadati</taxon>
        <taxon>Pseudomonadota</taxon>
        <taxon>Alphaproteobacteria</taxon>
        <taxon>Hyphomicrobiales</taxon>
        <taxon>Beijerinckiaceae</taxon>
        <taxon>Methylocapsa</taxon>
    </lineage>
</organism>
<dbReference type="CDD" id="cd01651">
    <property type="entry name" value="RT_G2_intron"/>
    <property type="match status" value="1"/>
</dbReference>
<gene>
    <name evidence="3" type="ORF">RZS28_10715</name>
</gene>
<proteinExistence type="inferred from homology"/>
<evidence type="ECO:0000256" key="1">
    <source>
        <dbReference type="ARBA" id="ARBA00034120"/>
    </source>
</evidence>
<dbReference type="PANTHER" id="PTHR34047">
    <property type="entry name" value="NUCLEAR INTRON MATURASE 1, MITOCHONDRIAL-RELATED"/>
    <property type="match status" value="1"/>
</dbReference>
<name>A0ABZ0HP63_9HYPH</name>
<dbReference type="Proteomes" id="UP001626536">
    <property type="component" value="Chromosome"/>
</dbReference>
<evidence type="ECO:0000313" key="4">
    <source>
        <dbReference type="Proteomes" id="UP001626536"/>
    </source>
</evidence>